<accession>A0A2B8BG27</accession>
<organism evidence="2 3">
    <name type="scientific">Azospirillum palustre</name>
    <dbReference type="NCBI Taxonomy" id="2044885"/>
    <lineage>
        <taxon>Bacteria</taxon>
        <taxon>Pseudomonadati</taxon>
        <taxon>Pseudomonadota</taxon>
        <taxon>Alphaproteobacteria</taxon>
        <taxon>Rhodospirillales</taxon>
        <taxon>Azospirillaceae</taxon>
        <taxon>Azospirillum</taxon>
    </lineage>
</organism>
<keyword evidence="3" id="KW-1185">Reference proteome</keyword>
<evidence type="ECO:0000313" key="2">
    <source>
        <dbReference type="EMBL" id="PGH56493.1"/>
    </source>
</evidence>
<dbReference type="AlphaFoldDB" id="A0A2B8BG27"/>
<gene>
    <name evidence="2" type="ORF">CRT60_16350</name>
</gene>
<feature type="region of interest" description="Disordered" evidence="1">
    <location>
        <begin position="115"/>
        <end position="148"/>
    </location>
</feature>
<sequence length="227" mass="24823">MADRADRFAITPFWILTDPTISRDARWLFSLLASHADGEGKLRRSLAGVAKAEGVSTRTVERWRLELERAGYLVVTPVPGRSSQFQIVRHRDQIEKNKDGNENAIAKRGSVFGEAGRKGADRRHGTPDNHVTPPLTELSPAPDTCVAPPLTAVSPRTIERKQDHRTATHQHIALEKSSTREMSATDVSDPPFLIAEPASSTPVARIAAKHTSSTTTPAETPKRRATG</sequence>
<feature type="region of interest" description="Disordered" evidence="1">
    <location>
        <begin position="201"/>
        <end position="227"/>
    </location>
</feature>
<reference evidence="3" key="1">
    <citation type="submission" date="2017-10" db="EMBL/GenBank/DDBJ databases">
        <authorList>
            <person name="Kravchenko I.K."/>
            <person name="Grouzdev D.S."/>
        </authorList>
    </citation>
    <scope>NUCLEOTIDE SEQUENCE [LARGE SCALE GENOMIC DNA]</scope>
    <source>
        <strain evidence="3">B2</strain>
    </source>
</reference>
<proteinExistence type="predicted"/>
<dbReference type="Proteomes" id="UP000225379">
    <property type="component" value="Unassembled WGS sequence"/>
</dbReference>
<evidence type="ECO:0000313" key="3">
    <source>
        <dbReference type="Proteomes" id="UP000225379"/>
    </source>
</evidence>
<evidence type="ECO:0008006" key="4">
    <source>
        <dbReference type="Google" id="ProtNLM"/>
    </source>
</evidence>
<dbReference type="EMBL" id="PDKW01000041">
    <property type="protein sequence ID" value="PGH56493.1"/>
    <property type="molecule type" value="Genomic_DNA"/>
</dbReference>
<protein>
    <recommendedName>
        <fullName evidence="4">Helix-turn-helix domain-containing protein</fullName>
    </recommendedName>
</protein>
<dbReference type="RefSeq" id="WP_098737580.1">
    <property type="nucleotide sequence ID" value="NZ_PDKW01000041.1"/>
</dbReference>
<dbReference type="OrthoDB" id="10016074at2"/>
<comment type="caution">
    <text evidence="2">The sequence shown here is derived from an EMBL/GenBank/DDBJ whole genome shotgun (WGS) entry which is preliminary data.</text>
</comment>
<evidence type="ECO:0000256" key="1">
    <source>
        <dbReference type="SAM" id="MobiDB-lite"/>
    </source>
</evidence>
<feature type="compositionally biased region" description="Basic and acidic residues" evidence="1">
    <location>
        <begin position="115"/>
        <end position="127"/>
    </location>
</feature>
<name>A0A2B8BG27_9PROT</name>